<feature type="compositionally biased region" description="Basic and acidic residues" evidence="1">
    <location>
        <begin position="76"/>
        <end position="90"/>
    </location>
</feature>
<accession>A0A9Q1K7B1</accession>
<feature type="region of interest" description="Disordered" evidence="1">
    <location>
        <begin position="75"/>
        <end position="114"/>
    </location>
</feature>
<dbReference type="OrthoDB" id="1750031at2759"/>
<dbReference type="AlphaFoldDB" id="A0A9Q1K7B1"/>
<organism evidence="2 3">
    <name type="scientific">Carnegiea gigantea</name>
    <dbReference type="NCBI Taxonomy" id="171969"/>
    <lineage>
        <taxon>Eukaryota</taxon>
        <taxon>Viridiplantae</taxon>
        <taxon>Streptophyta</taxon>
        <taxon>Embryophyta</taxon>
        <taxon>Tracheophyta</taxon>
        <taxon>Spermatophyta</taxon>
        <taxon>Magnoliopsida</taxon>
        <taxon>eudicotyledons</taxon>
        <taxon>Gunneridae</taxon>
        <taxon>Pentapetalae</taxon>
        <taxon>Caryophyllales</taxon>
        <taxon>Cactineae</taxon>
        <taxon>Cactaceae</taxon>
        <taxon>Cactoideae</taxon>
        <taxon>Echinocereeae</taxon>
        <taxon>Carnegiea</taxon>
    </lineage>
</organism>
<comment type="caution">
    <text evidence="2">The sequence shown here is derived from an EMBL/GenBank/DDBJ whole genome shotgun (WGS) entry which is preliminary data.</text>
</comment>
<feature type="region of interest" description="Disordered" evidence="1">
    <location>
        <begin position="1"/>
        <end position="47"/>
    </location>
</feature>
<keyword evidence="3" id="KW-1185">Reference proteome</keyword>
<reference evidence="2" key="1">
    <citation type="submission" date="2022-04" db="EMBL/GenBank/DDBJ databases">
        <title>Carnegiea gigantea Genome sequencing and assembly v2.</title>
        <authorList>
            <person name="Copetti D."/>
            <person name="Sanderson M.J."/>
            <person name="Burquez A."/>
            <person name="Wojciechowski M.F."/>
        </authorList>
    </citation>
    <scope>NUCLEOTIDE SEQUENCE</scope>
    <source>
        <strain evidence="2">SGP5-SGP5p</strain>
        <tissue evidence="2">Aerial part</tissue>
    </source>
</reference>
<gene>
    <name evidence="2" type="ORF">Cgig2_009469</name>
</gene>
<sequence length="228" mass="26703">MDDSLGKSQESPKHMHKTEKEKVVLKNAKGVHGITKPPMWNEELDNQTNKRGKEVVLRQQPKRIVKETPFQCRSPFLKDHREGGARDHGWNRSRHRKSYSGYAVSHPKLDGKKEESKYAKKDMALEKGSMDLSKAFKTVMDLERERYITSSFIYGMQNRGHKKETNLKKFSLAFWKLSWQDDTNIHDYGIYSIRYMETFRGGQVENWRPGFELNKAPTDQIYNTPYAT</sequence>
<feature type="compositionally biased region" description="Basic and acidic residues" evidence="1">
    <location>
        <begin position="10"/>
        <end position="24"/>
    </location>
</feature>
<proteinExistence type="predicted"/>
<evidence type="ECO:0000313" key="2">
    <source>
        <dbReference type="EMBL" id="KAJ8437754.1"/>
    </source>
</evidence>
<evidence type="ECO:0000256" key="1">
    <source>
        <dbReference type="SAM" id="MobiDB-lite"/>
    </source>
</evidence>
<name>A0A9Q1K7B1_9CARY</name>
<evidence type="ECO:0000313" key="3">
    <source>
        <dbReference type="Proteomes" id="UP001153076"/>
    </source>
</evidence>
<protein>
    <submittedName>
        <fullName evidence="2">Uncharacterized protein</fullName>
    </submittedName>
</protein>
<dbReference type="Proteomes" id="UP001153076">
    <property type="component" value="Unassembled WGS sequence"/>
</dbReference>
<dbReference type="EMBL" id="JAKOGI010000282">
    <property type="protein sequence ID" value="KAJ8437754.1"/>
    <property type="molecule type" value="Genomic_DNA"/>
</dbReference>